<dbReference type="InterPro" id="IPR032675">
    <property type="entry name" value="LRR_dom_sf"/>
</dbReference>
<gene>
    <name evidence="2" type="ORF">ALEPTO_LOCUS11446</name>
</gene>
<evidence type="ECO:0000313" key="3">
    <source>
        <dbReference type="Proteomes" id="UP000789508"/>
    </source>
</evidence>
<reference evidence="2" key="1">
    <citation type="submission" date="2021-06" db="EMBL/GenBank/DDBJ databases">
        <authorList>
            <person name="Kallberg Y."/>
            <person name="Tangrot J."/>
            <person name="Rosling A."/>
        </authorList>
    </citation>
    <scope>NUCLEOTIDE SEQUENCE</scope>
    <source>
        <strain evidence="2">FL130A</strain>
    </source>
</reference>
<evidence type="ECO:0000256" key="1">
    <source>
        <dbReference type="SAM" id="MobiDB-lite"/>
    </source>
</evidence>
<dbReference type="Proteomes" id="UP000789508">
    <property type="component" value="Unassembled WGS sequence"/>
</dbReference>
<organism evidence="2 3">
    <name type="scientific">Ambispora leptoticha</name>
    <dbReference type="NCBI Taxonomy" id="144679"/>
    <lineage>
        <taxon>Eukaryota</taxon>
        <taxon>Fungi</taxon>
        <taxon>Fungi incertae sedis</taxon>
        <taxon>Mucoromycota</taxon>
        <taxon>Glomeromycotina</taxon>
        <taxon>Glomeromycetes</taxon>
        <taxon>Archaeosporales</taxon>
        <taxon>Ambisporaceae</taxon>
        <taxon>Ambispora</taxon>
    </lineage>
</organism>
<feature type="non-terminal residue" evidence="2">
    <location>
        <position position="1"/>
    </location>
</feature>
<sequence>MSLDTNNNINTDNSISSNRPSLLITVTKPGKEKSTEDDHDIDNKALKEVAKRIAHDNDKKKRVSLKERVAIKVKKLSGVFNPPSQSAIIFQTERELTESEIVIMQDSNSNNDETPSNNDNKVNENQSTSPSSKGTFIELLFCGLCCCPHLSSKRNKNSASNGQSSVVCLTLFNAWLSTQPNNFPCDVCADDTTAFYNITQFCVLKGIAANAINGSRLQTDNGWMTNGNYCRWIGVICDSSQNIIELSLVNPNIPGVIPNNLGKITTLQK</sequence>
<feature type="region of interest" description="Disordered" evidence="1">
    <location>
        <begin position="106"/>
        <end position="130"/>
    </location>
</feature>
<dbReference type="Gene3D" id="3.80.10.10">
    <property type="entry name" value="Ribonuclease Inhibitor"/>
    <property type="match status" value="1"/>
</dbReference>
<evidence type="ECO:0000313" key="2">
    <source>
        <dbReference type="EMBL" id="CAG8697524.1"/>
    </source>
</evidence>
<dbReference type="EMBL" id="CAJVPS010018457">
    <property type="protein sequence ID" value="CAG8697524.1"/>
    <property type="molecule type" value="Genomic_DNA"/>
</dbReference>
<proteinExistence type="predicted"/>
<name>A0A9N9N2J8_9GLOM</name>
<accession>A0A9N9N2J8</accession>
<dbReference type="AlphaFoldDB" id="A0A9N9N2J8"/>
<keyword evidence="3" id="KW-1185">Reference proteome</keyword>
<feature type="compositionally biased region" description="Low complexity" evidence="1">
    <location>
        <begin position="1"/>
        <end position="18"/>
    </location>
</feature>
<protein>
    <submittedName>
        <fullName evidence="2">648_t:CDS:1</fullName>
    </submittedName>
</protein>
<feature type="region of interest" description="Disordered" evidence="1">
    <location>
        <begin position="1"/>
        <end position="23"/>
    </location>
</feature>
<comment type="caution">
    <text evidence="2">The sequence shown here is derived from an EMBL/GenBank/DDBJ whole genome shotgun (WGS) entry which is preliminary data.</text>
</comment>
<dbReference type="OrthoDB" id="676979at2759"/>